<dbReference type="EMBL" id="FOUO01000009">
    <property type="protein sequence ID" value="SFM55294.1"/>
    <property type="molecule type" value="Genomic_DNA"/>
</dbReference>
<dbReference type="PANTHER" id="PTHR32120:SF11">
    <property type="entry name" value="SMALL RIBOSOMAL SUBUNIT BIOGENESIS GTPASE RSGA 1, MITOCHONDRIAL-RELATED"/>
    <property type="match status" value="1"/>
</dbReference>
<gene>
    <name evidence="3" type="primary">rsgA</name>
    <name evidence="6" type="ORF">SAMN05421721_10977</name>
</gene>
<dbReference type="InterPro" id="IPR012340">
    <property type="entry name" value="NA-bd_OB-fold"/>
</dbReference>
<proteinExistence type="inferred from homology"/>
<dbReference type="NCBIfam" id="TIGR00157">
    <property type="entry name" value="ribosome small subunit-dependent GTPase A"/>
    <property type="match status" value="1"/>
</dbReference>
<feature type="binding site" evidence="3">
    <location>
        <begin position="171"/>
        <end position="179"/>
    </location>
    <ligand>
        <name>GTP</name>
        <dbReference type="ChEBI" id="CHEBI:37565"/>
    </ligand>
</feature>
<feature type="binding site" evidence="3">
    <location>
        <position position="254"/>
    </location>
    <ligand>
        <name>Zn(2+)</name>
        <dbReference type="ChEBI" id="CHEBI:29105"/>
    </ligand>
</feature>
<dbReference type="InterPro" id="IPR010914">
    <property type="entry name" value="RsgA_GTPase_dom"/>
</dbReference>
<evidence type="ECO:0000256" key="3">
    <source>
        <dbReference type="HAMAP-Rule" id="MF_01820"/>
    </source>
</evidence>
<dbReference type="InterPro" id="IPR004881">
    <property type="entry name" value="Ribosome_biogen_GTPase_RsgA"/>
</dbReference>
<feature type="domain" description="CP-type G" evidence="5">
    <location>
        <begin position="73"/>
        <end position="230"/>
    </location>
</feature>
<dbReference type="InterPro" id="IPR027417">
    <property type="entry name" value="P-loop_NTPase"/>
</dbReference>
<evidence type="ECO:0000256" key="2">
    <source>
        <dbReference type="ARBA" id="ARBA00023134"/>
    </source>
</evidence>
<comment type="cofactor">
    <cofactor evidence="3">
        <name>Zn(2+)</name>
        <dbReference type="ChEBI" id="CHEBI:29105"/>
    </cofactor>
    <text evidence="3">Binds 1 zinc ion per subunit.</text>
</comment>
<dbReference type="RefSeq" id="WP_090485700.1">
    <property type="nucleotide sequence ID" value="NZ_FOUO01000009.1"/>
</dbReference>
<evidence type="ECO:0000313" key="7">
    <source>
        <dbReference type="Proteomes" id="UP000199556"/>
    </source>
</evidence>
<evidence type="ECO:0000259" key="4">
    <source>
        <dbReference type="PROSITE" id="PS50936"/>
    </source>
</evidence>
<protein>
    <recommendedName>
        <fullName evidence="3">Small ribosomal subunit biogenesis GTPase RsgA</fullName>
        <ecNumber evidence="3">3.6.1.-</ecNumber>
    </recommendedName>
</protein>
<keyword evidence="7" id="KW-1185">Reference proteome</keyword>
<keyword evidence="1 3" id="KW-0547">Nucleotide-binding</keyword>
<dbReference type="AlphaFoldDB" id="A0A1I4RT87"/>
<name>A0A1I4RT87_ECTMO</name>
<dbReference type="Gene3D" id="1.10.40.50">
    <property type="entry name" value="Probable gtpase engc, domain 3"/>
    <property type="match status" value="1"/>
</dbReference>
<organism evidence="6 7">
    <name type="scientific">Ectothiorhodospira mobilis</name>
    <dbReference type="NCBI Taxonomy" id="195064"/>
    <lineage>
        <taxon>Bacteria</taxon>
        <taxon>Pseudomonadati</taxon>
        <taxon>Pseudomonadota</taxon>
        <taxon>Gammaproteobacteria</taxon>
        <taxon>Chromatiales</taxon>
        <taxon>Ectothiorhodospiraceae</taxon>
        <taxon>Ectothiorhodospira</taxon>
    </lineage>
</organism>
<keyword evidence="3" id="KW-0479">Metal-binding</keyword>
<dbReference type="CDD" id="cd01854">
    <property type="entry name" value="YjeQ_EngC"/>
    <property type="match status" value="1"/>
</dbReference>
<dbReference type="OrthoDB" id="9809485at2"/>
<dbReference type="STRING" id="195064.SAMN05421721_10977"/>
<keyword evidence="3" id="KW-0862">Zinc</keyword>
<evidence type="ECO:0000313" key="6">
    <source>
        <dbReference type="EMBL" id="SFM55294.1"/>
    </source>
</evidence>
<keyword evidence="3" id="KW-0963">Cytoplasm</keyword>
<comment type="subcellular location">
    <subcellularLocation>
        <location evidence="3">Cytoplasm</location>
    </subcellularLocation>
</comment>
<keyword evidence="3" id="KW-0378">Hydrolase</keyword>
<dbReference type="Proteomes" id="UP000199556">
    <property type="component" value="Unassembled WGS sequence"/>
</dbReference>
<dbReference type="GO" id="GO:0005737">
    <property type="term" value="C:cytoplasm"/>
    <property type="evidence" value="ECO:0007669"/>
    <property type="project" value="UniProtKB-SubCell"/>
</dbReference>
<dbReference type="PANTHER" id="PTHR32120">
    <property type="entry name" value="SMALL RIBOSOMAL SUBUNIT BIOGENESIS GTPASE RSGA"/>
    <property type="match status" value="1"/>
</dbReference>
<dbReference type="GO" id="GO:0046872">
    <property type="term" value="F:metal ion binding"/>
    <property type="evidence" value="ECO:0007669"/>
    <property type="project" value="UniProtKB-KW"/>
</dbReference>
<dbReference type="Pfam" id="PF03193">
    <property type="entry name" value="RsgA_GTPase"/>
    <property type="match status" value="1"/>
</dbReference>
<dbReference type="Gene3D" id="3.40.50.300">
    <property type="entry name" value="P-loop containing nucleotide triphosphate hydrolases"/>
    <property type="match status" value="1"/>
</dbReference>
<feature type="binding site" evidence="3">
    <location>
        <position position="261"/>
    </location>
    <ligand>
        <name>Zn(2+)</name>
        <dbReference type="ChEBI" id="CHEBI:29105"/>
    </ligand>
</feature>
<dbReference type="GO" id="GO:0005525">
    <property type="term" value="F:GTP binding"/>
    <property type="evidence" value="ECO:0007669"/>
    <property type="project" value="UniProtKB-UniRule"/>
</dbReference>
<feature type="binding site" evidence="3">
    <location>
        <position position="267"/>
    </location>
    <ligand>
        <name>Zn(2+)</name>
        <dbReference type="ChEBI" id="CHEBI:29105"/>
    </ligand>
</feature>
<accession>A0A1I4RT87</accession>
<dbReference type="GO" id="GO:0019843">
    <property type="term" value="F:rRNA binding"/>
    <property type="evidence" value="ECO:0007669"/>
    <property type="project" value="UniProtKB-KW"/>
</dbReference>
<dbReference type="EC" id="3.6.1.-" evidence="3"/>
<evidence type="ECO:0000259" key="5">
    <source>
        <dbReference type="PROSITE" id="PS51721"/>
    </source>
</evidence>
<dbReference type="HAMAP" id="MF_01820">
    <property type="entry name" value="GTPase_RsgA"/>
    <property type="match status" value="1"/>
</dbReference>
<dbReference type="SUPFAM" id="SSF52540">
    <property type="entry name" value="P-loop containing nucleoside triphosphate hydrolases"/>
    <property type="match status" value="1"/>
</dbReference>
<keyword evidence="3" id="KW-0699">rRNA-binding</keyword>
<evidence type="ECO:0000256" key="1">
    <source>
        <dbReference type="ARBA" id="ARBA00022741"/>
    </source>
</evidence>
<reference evidence="6 7" key="1">
    <citation type="submission" date="2016-10" db="EMBL/GenBank/DDBJ databases">
        <authorList>
            <person name="de Groot N.N."/>
        </authorList>
    </citation>
    <scope>NUCLEOTIDE SEQUENCE [LARGE SCALE GENOMIC DNA]</scope>
    <source>
        <strain evidence="6 7">DSM 4180</strain>
    </source>
</reference>
<sequence length="294" mass="32270">MTDPQNGRVVTRFGSQMLVRDEAGEIHRCTARRRLEHAVCNDHVHWHRDPQGHGVVTRILPRHNLLERMDPRSRKRKRVAANLDQVAVVVAPEPEPNWSLVDRCLVAIEQLPARGVIVLNKRDLLQDGLPPEPLREYRDLGYAVLAMSTQDGTGLEALRETLSRGTGILLGQSGVGKSSLVKALLPDLEIRIGALSAMGGEGGRHTTTNATLYRLDTGGDLIDSPGVRDFTPPPASPREVLQGFVELRELAAGCRFHDCSHTVEPGCAVRAALESGRVSPRRFASYRALVEETG</sequence>
<keyword evidence="3" id="KW-0690">Ribosome biogenesis</keyword>
<comment type="similarity">
    <text evidence="3">Belongs to the TRAFAC class YlqF/YawG GTPase family. RsgA subfamily.</text>
</comment>
<dbReference type="GO" id="GO:0003924">
    <property type="term" value="F:GTPase activity"/>
    <property type="evidence" value="ECO:0007669"/>
    <property type="project" value="UniProtKB-UniRule"/>
</dbReference>
<dbReference type="GO" id="GO:0042274">
    <property type="term" value="P:ribosomal small subunit biogenesis"/>
    <property type="evidence" value="ECO:0007669"/>
    <property type="project" value="UniProtKB-UniRule"/>
</dbReference>
<dbReference type="Gene3D" id="2.40.50.140">
    <property type="entry name" value="Nucleic acid-binding proteins"/>
    <property type="match status" value="1"/>
</dbReference>
<comment type="function">
    <text evidence="3">One of several proteins that assist in the late maturation steps of the functional core of the 30S ribosomal subunit. Helps release RbfA from mature subunits. May play a role in the assembly of ribosomal proteins into the subunit. Circularly permuted GTPase that catalyzes slow GTP hydrolysis, GTPase activity is stimulated by the 30S ribosomal subunit.</text>
</comment>
<feature type="binding site" evidence="3">
    <location>
        <begin position="120"/>
        <end position="123"/>
    </location>
    <ligand>
        <name>GTP</name>
        <dbReference type="ChEBI" id="CHEBI:37565"/>
    </ligand>
</feature>
<feature type="binding site" evidence="3">
    <location>
        <position position="259"/>
    </location>
    <ligand>
        <name>Zn(2+)</name>
        <dbReference type="ChEBI" id="CHEBI:29105"/>
    </ligand>
</feature>
<dbReference type="InterPro" id="IPR030378">
    <property type="entry name" value="G_CP_dom"/>
</dbReference>
<dbReference type="PROSITE" id="PS50936">
    <property type="entry name" value="ENGC_GTPASE"/>
    <property type="match status" value="1"/>
</dbReference>
<keyword evidence="2 3" id="KW-0342">GTP-binding</keyword>
<dbReference type="PROSITE" id="PS51721">
    <property type="entry name" value="G_CP"/>
    <property type="match status" value="1"/>
</dbReference>
<keyword evidence="3" id="KW-0694">RNA-binding</keyword>
<feature type="domain" description="EngC GTPase" evidence="4">
    <location>
        <begin position="81"/>
        <end position="228"/>
    </location>
</feature>
<comment type="subunit">
    <text evidence="3">Monomer. Associates with 30S ribosomal subunit, binds 16S rRNA.</text>
</comment>